<dbReference type="Gene3D" id="3.40.640.10">
    <property type="entry name" value="Type I PLP-dependent aspartate aminotransferase-like (Major domain)"/>
    <property type="match status" value="1"/>
</dbReference>
<dbReference type="Gene3D" id="3.90.1150.10">
    <property type="entry name" value="Aspartate Aminotransferase, domain 1"/>
    <property type="match status" value="1"/>
</dbReference>
<organism evidence="3 4">
    <name type="scientific">Blastocystis sp. subtype 1 (strain ATCC 50177 / NandII)</name>
    <dbReference type="NCBI Taxonomy" id="478820"/>
    <lineage>
        <taxon>Eukaryota</taxon>
        <taxon>Sar</taxon>
        <taxon>Stramenopiles</taxon>
        <taxon>Bigyra</taxon>
        <taxon>Opalozoa</taxon>
        <taxon>Opalinata</taxon>
        <taxon>Blastocystidae</taxon>
        <taxon>Blastocystis</taxon>
    </lineage>
</organism>
<dbReference type="STRING" id="478820.A0A196SKV1"/>
<dbReference type="InterPro" id="IPR050478">
    <property type="entry name" value="Ethylene_sulfur-biosynth"/>
</dbReference>
<evidence type="ECO:0000256" key="1">
    <source>
        <dbReference type="ARBA" id="ARBA00022898"/>
    </source>
</evidence>
<gene>
    <name evidence="3" type="ORF">AV274_1446</name>
</gene>
<dbReference type="InterPro" id="IPR015422">
    <property type="entry name" value="PyrdxlP-dep_Trfase_small"/>
</dbReference>
<dbReference type="PANTHER" id="PTHR43795">
    <property type="entry name" value="BIFUNCTIONAL ASPARTATE AMINOTRANSFERASE AND GLUTAMATE/ASPARTATE-PREPHENATE AMINOTRANSFERASE-RELATED"/>
    <property type="match status" value="1"/>
</dbReference>
<dbReference type="GO" id="GO:0006520">
    <property type="term" value="P:amino acid metabolic process"/>
    <property type="evidence" value="ECO:0007669"/>
    <property type="project" value="TreeGrafter"/>
</dbReference>
<reference evidence="3 4" key="1">
    <citation type="submission" date="2016-05" db="EMBL/GenBank/DDBJ databases">
        <title>Nuclear genome of Blastocystis sp. subtype 1 NandII.</title>
        <authorList>
            <person name="Gentekaki E."/>
            <person name="Curtis B."/>
            <person name="Stairs C."/>
            <person name="Eme L."/>
            <person name="Herman E."/>
            <person name="Klimes V."/>
            <person name="Arias M.C."/>
            <person name="Elias M."/>
            <person name="Hilliou F."/>
            <person name="Klute M."/>
            <person name="Malik S.-B."/>
            <person name="Pightling A."/>
            <person name="Rachubinski R."/>
            <person name="Salas D."/>
            <person name="Schlacht A."/>
            <person name="Suga H."/>
            <person name="Archibald J."/>
            <person name="Ball S.G."/>
            <person name="Clark G."/>
            <person name="Dacks J."/>
            <person name="Van Der Giezen M."/>
            <person name="Tsaousis A."/>
            <person name="Roger A."/>
        </authorList>
    </citation>
    <scope>NUCLEOTIDE SEQUENCE [LARGE SCALE GENOMIC DNA]</scope>
    <source>
        <strain evidence="4">ATCC 50177 / NandII</strain>
    </source>
</reference>
<protein>
    <submittedName>
        <fullName evidence="3">1-aminocyclopropane-1-carboxylate synthase</fullName>
    </submittedName>
</protein>
<accession>A0A196SKV1</accession>
<name>A0A196SKV1_BLAHN</name>
<dbReference type="InterPro" id="IPR015421">
    <property type="entry name" value="PyrdxlP-dep_Trfase_major"/>
</dbReference>
<keyword evidence="1" id="KW-0663">Pyridoxal phosphate</keyword>
<dbReference type="SUPFAM" id="SSF53383">
    <property type="entry name" value="PLP-dependent transferases"/>
    <property type="match status" value="1"/>
</dbReference>
<dbReference type="PRINTS" id="PR00753">
    <property type="entry name" value="ACCSYNTHASE"/>
</dbReference>
<proteinExistence type="predicted"/>
<dbReference type="InterPro" id="IPR015424">
    <property type="entry name" value="PyrdxlP-dep_Trfase"/>
</dbReference>
<dbReference type="GO" id="GO:0008483">
    <property type="term" value="F:transaminase activity"/>
    <property type="evidence" value="ECO:0007669"/>
    <property type="project" value="TreeGrafter"/>
</dbReference>
<evidence type="ECO:0000259" key="2">
    <source>
        <dbReference type="Pfam" id="PF00155"/>
    </source>
</evidence>
<feature type="domain" description="Aminotransferase class I/classII large" evidence="2">
    <location>
        <begin position="71"/>
        <end position="412"/>
    </location>
</feature>
<dbReference type="CDD" id="cd00609">
    <property type="entry name" value="AAT_like"/>
    <property type="match status" value="1"/>
</dbReference>
<keyword evidence="4" id="KW-1185">Reference proteome</keyword>
<dbReference type="AlphaFoldDB" id="A0A196SKV1"/>
<dbReference type="Proteomes" id="UP000078348">
    <property type="component" value="Unassembled WGS sequence"/>
</dbReference>
<sequence>MEFSAVAQKILAPKRVDLSNVHTNEAVANPRDSEHRDRPFVMTVAENVLCWEHMKPYVEKFSQLHLYDNMYSPSYDGREYFKKSVAHFLSTKVFKVPVTPDTIIAVDGSGAVMDIMGAALLNPNDAFICITPCYNSFNNNFSLRNGGTLIRADTTKNNYVISEEILENAFKEAEAKGQKVKMLVFTNPNNPTGTVYSEEEMRLVLRFCRKHNIHLFSDEIYALSVKPESEMKEDENRYISFAKILENDPKKDDVTILWGFSKDLGLSGFRTSVLVTYNKSLHTVLNEMIHFCEVAGNTQSFAANMLSDEQFMEEHIALLQKRVWEMRQLAEKEFTRMKVPYSRGYAGFFSWLNLREYLNEDSYEGEQELYQFIYEHGNVIVAPGTKYNSNEYGWYRWIFTCYDEEEMKLALKGLEKALRERKHKRSHAQVN</sequence>
<dbReference type="PANTHER" id="PTHR43795:SF39">
    <property type="entry name" value="AMINOTRANSFERASE CLASS I_CLASSII DOMAIN-CONTAINING PROTEIN"/>
    <property type="match status" value="1"/>
</dbReference>
<dbReference type="GO" id="GO:0030170">
    <property type="term" value="F:pyridoxal phosphate binding"/>
    <property type="evidence" value="ECO:0007669"/>
    <property type="project" value="InterPro"/>
</dbReference>
<dbReference type="Pfam" id="PF00155">
    <property type="entry name" value="Aminotran_1_2"/>
    <property type="match status" value="1"/>
</dbReference>
<dbReference type="InterPro" id="IPR004839">
    <property type="entry name" value="Aminotransferase_I/II_large"/>
</dbReference>
<evidence type="ECO:0000313" key="4">
    <source>
        <dbReference type="Proteomes" id="UP000078348"/>
    </source>
</evidence>
<dbReference type="EMBL" id="LXWW01000058">
    <property type="protein sequence ID" value="OAO16822.1"/>
    <property type="molecule type" value="Genomic_DNA"/>
</dbReference>
<evidence type="ECO:0000313" key="3">
    <source>
        <dbReference type="EMBL" id="OAO16822.1"/>
    </source>
</evidence>
<dbReference type="OrthoDB" id="691673at2759"/>
<comment type="caution">
    <text evidence="3">The sequence shown here is derived from an EMBL/GenBank/DDBJ whole genome shotgun (WGS) entry which is preliminary data.</text>
</comment>